<gene>
    <name evidence="2" type="ORF">EBAPG3_008010</name>
</gene>
<dbReference type="RefSeq" id="WP_004174818.1">
    <property type="nucleotide sequence ID" value="NZ_CP021106.3"/>
</dbReference>
<dbReference type="Proteomes" id="UP000012179">
    <property type="component" value="Chromosome"/>
</dbReference>
<dbReference type="InterPro" id="IPR025296">
    <property type="entry name" value="DUF4158"/>
</dbReference>
<evidence type="ECO:0000313" key="3">
    <source>
        <dbReference type="Proteomes" id="UP000012179"/>
    </source>
</evidence>
<dbReference type="KEGG" id="nlc:EBAPG3_008010"/>
<evidence type="ECO:0000259" key="1">
    <source>
        <dbReference type="Pfam" id="PF13700"/>
    </source>
</evidence>
<dbReference type="eggNOG" id="COG4644">
    <property type="taxonomic scope" value="Bacteria"/>
</dbReference>
<name>A0A1W6SPH9_9PROT</name>
<protein>
    <recommendedName>
        <fullName evidence="1">DUF4158 domain-containing protein</fullName>
    </recommendedName>
</protein>
<keyword evidence="3" id="KW-1185">Reference proteome</keyword>
<dbReference type="OrthoDB" id="5292689at2"/>
<organism evidence="2 3">
    <name type="scientific">Nitrosospira lacus</name>
    <dbReference type="NCBI Taxonomy" id="1288494"/>
    <lineage>
        <taxon>Bacteria</taxon>
        <taxon>Pseudomonadati</taxon>
        <taxon>Pseudomonadota</taxon>
        <taxon>Betaproteobacteria</taxon>
        <taxon>Nitrosomonadales</taxon>
        <taxon>Nitrosomonadaceae</taxon>
        <taxon>Nitrosospira</taxon>
    </lineage>
</organism>
<dbReference type="EMBL" id="CP021106">
    <property type="protein sequence ID" value="ARO87718.1"/>
    <property type="molecule type" value="Genomic_DNA"/>
</dbReference>
<evidence type="ECO:0000313" key="2">
    <source>
        <dbReference type="EMBL" id="ARO87718.1"/>
    </source>
</evidence>
<dbReference type="Pfam" id="PF13700">
    <property type="entry name" value="DUF4158"/>
    <property type="match status" value="1"/>
</dbReference>
<feature type="domain" description="DUF4158" evidence="1">
    <location>
        <begin position="14"/>
        <end position="145"/>
    </location>
</feature>
<dbReference type="AlphaFoldDB" id="A0A1W6SPH9"/>
<sequence>MAEAVDSSDEQWILIPGDHDLVMTKRRASRLGFAILLAFFRDRGRFPRQESEIEQQRIAALSRQLNIAVPVDSEAFLIGRTAERLHAEIRVRFGFREATVADAEMLTEWLRDHVAGEAGGEIEPMIERLETPCHELAIEPPGPTTWNASCVRHFAHMRNVSMPISTGGWRR</sequence>
<accession>A0A1W6SPH9</accession>
<reference evidence="2 3" key="1">
    <citation type="journal article" date="2015" name="Int. J. Syst. Evol. Microbiol.">
        <title>Nitrosospira lacus sp. nov., a psychrotolerant, ammonia-oxidizing bacterium from sandy lake sediment.</title>
        <authorList>
            <person name="Urakawa H."/>
            <person name="Garcia J.C."/>
            <person name="Nielsen J.L."/>
            <person name="Le V.Q."/>
            <person name="Kozlowski J.A."/>
            <person name="Stein L.Y."/>
            <person name="Lim C.K."/>
            <person name="Pommerening-Roser A."/>
            <person name="Martens-Habbena W."/>
            <person name="Stahl D.A."/>
            <person name="Klotz M.G."/>
        </authorList>
    </citation>
    <scope>NUCLEOTIDE SEQUENCE [LARGE SCALE GENOMIC DNA]</scope>
    <source>
        <strain evidence="2 3">APG3</strain>
    </source>
</reference>
<proteinExistence type="predicted"/>